<evidence type="ECO:0008006" key="3">
    <source>
        <dbReference type="Google" id="ProtNLM"/>
    </source>
</evidence>
<dbReference type="AlphaFoldDB" id="A0A367ZPA0"/>
<comment type="caution">
    <text evidence="1">The sequence shown here is derived from an EMBL/GenBank/DDBJ whole genome shotgun (WGS) entry which is preliminary data.</text>
</comment>
<dbReference type="InterPro" id="IPR027396">
    <property type="entry name" value="DsrEFH-like"/>
</dbReference>
<accession>A0A367ZPA0</accession>
<evidence type="ECO:0000313" key="2">
    <source>
        <dbReference type="Proteomes" id="UP000252355"/>
    </source>
</evidence>
<reference evidence="1 2" key="1">
    <citation type="submission" date="2018-05" db="EMBL/GenBank/DDBJ databases">
        <title>A metagenomic window into the 2 km-deep terrestrial subsurface aquifer revealed taxonomically and functionally diverse microbial community comprising novel uncultured bacterial lineages.</title>
        <authorList>
            <person name="Kadnikov V.V."/>
            <person name="Mardanov A.V."/>
            <person name="Beletsky A.V."/>
            <person name="Banks D."/>
            <person name="Pimenov N.V."/>
            <person name="Frank Y.A."/>
            <person name="Karnachuk O.V."/>
            <person name="Ravin N.V."/>
        </authorList>
    </citation>
    <scope>NUCLEOTIDE SEQUENCE [LARGE SCALE GENOMIC DNA]</scope>
    <source>
        <strain evidence="1">BY5</strain>
    </source>
</reference>
<organism evidence="1 2">
    <name type="scientific">Candidatus Ozemobacter sibiricus</name>
    <dbReference type="NCBI Taxonomy" id="2268124"/>
    <lineage>
        <taxon>Bacteria</taxon>
        <taxon>Candidatus Ozemobacteria</taxon>
        <taxon>Candidatus Ozemobacterales</taxon>
        <taxon>Candidatus Ozemobacteraceae</taxon>
        <taxon>Candidatus Ozemobacter</taxon>
    </lineage>
</organism>
<name>A0A367ZPA0_9BACT</name>
<dbReference type="Proteomes" id="UP000252355">
    <property type="component" value="Unassembled WGS sequence"/>
</dbReference>
<protein>
    <recommendedName>
        <fullName evidence="3">Cytoplasmic protein</fullName>
    </recommendedName>
</protein>
<sequence>MTKVLFYVYEEADMCLQHVFLYLKELNRQKIEARMILEGKAAGLLATLAGRPRSLEKHLFEARDKGWILGVCKACAVVMKAVEATQKEFIPLLDEMDGHAPLARFVAEGWTIIKF</sequence>
<gene>
    <name evidence="1" type="ORF">OZSIB_4014</name>
</gene>
<dbReference type="EMBL" id="QOQW01000010">
    <property type="protein sequence ID" value="RCK79860.1"/>
    <property type="molecule type" value="Genomic_DNA"/>
</dbReference>
<evidence type="ECO:0000313" key="1">
    <source>
        <dbReference type="EMBL" id="RCK79860.1"/>
    </source>
</evidence>
<proteinExistence type="predicted"/>
<dbReference type="SUPFAM" id="SSF75169">
    <property type="entry name" value="DsrEFH-like"/>
    <property type="match status" value="1"/>
</dbReference>